<dbReference type="EMBL" id="CP098740">
    <property type="protein sequence ID" value="UZK58616.1"/>
    <property type="molecule type" value="Genomic_DNA"/>
</dbReference>
<evidence type="ECO:0000313" key="3">
    <source>
        <dbReference type="Proteomes" id="UP001164963"/>
    </source>
</evidence>
<proteinExistence type="predicted"/>
<evidence type="ECO:0000259" key="1">
    <source>
        <dbReference type="Pfam" id="PF21831"/>
    </source>
</evidence>
<dbReference type="InterPro" id="IPR054186">
    <property type="entry name" value="DUF6891"/>
</dbReference>
<organism evidence="2 3">
    <name type="scientific">Streptomyces drozdowiczii</name>
    <dbReference type="NCBI Taxonomy" id="202862"/>
    <lineage>
        <taxon>Bacteria</taxon>
        <taxon>Bacillati</taxon>
        <taxon>Actinomycetota</taxon>
        <taxon>Actinomycetes</taxon>
        <taxon>Kitasatosporales</taxon>
        <taxon>Streptomycetaceae</taxon>
        <taxon>Streptomyces</taxon>
    </lineage>
</organism>
<feature type="domain" description="DUF6891" evidence="1">
    <location>
        <begin position="120"/>
        <end position="301"/>
    </location>
</feature>
<protein>
    <recommendedName>
        <fullName evidence="1">DUF6891 domain-containing protein</fullName>
    </recommendedName>
</protein>
<gene>
    <name evidence="2" type="ORF">NEH16_23080</name>
</gene>
<sequence length="303" mass="33392">MLSVKVETENQQTHSRVSAEKLADLVHRIGARGDNFLVVQRIPDIPGTFVQVWHEAGGGYELEHRTGTATSHVRTVVDSPDRVAALMTRWAREEPGWDAGTDWESAGIPEPEPVPELAKKIREQVEPRVRELLRGGYGTVRTLTEAAEDYLVKDGVRPVSRAQARELAERLWLERVEEQRGWTDVTDPDRLEGAFARLDRGGITARENFTCCRSCGMGEIWAAGREDARGFVFFHGQGTESAAAGHGLALYYGGFDDSAETTTAVGREVVAALGEAGLTVEWDGSPDQAIRLTGLDWRKRLVG</sequence>
<dbReference type="RefSeq" id="WP_265547340.1">
    <property type="nucleotide sequence ID" value="NZ_CP098740.1"/>
</dbReference>
<dbReference type="Pfam" id="PF21831">
    <property type="entry name" value="DUF6891"/>
    <property type="match status" value="1"/>
</dbReference>
<keyword evidence="3" id="KW-1185">Reference proteome</keyword>
<evidence type="ECO:0000313" key="2">
    <source>
        <dbReference type="EMBL" id="UZK58616.1"/>
    </source>
</evidence>
<dbReference type="Proteomes" id="UP001164963">
    <property type="component" value="Chromosome"/>
</dbReference>
<name>A0ABY6Q2K8_9ACTN</name>
<accession>A0ABY6Q2K8</accession>
<reference evidence="2" key="1">
    <citation type="journal article" date="2022" name="Front. Microbiol.">
        <title>Mirubactin C rescues the lethal effect of cell wall biosynthesis mutations in Bacillus subtilis.</title>
        <authorList>
            <person name="Kepplinger B."/>
            <person name="Wen X."/>
            <person name="Tyler A.R."/>
            <person name="Kim B.Y."/>
            <person name="Brown J."/>
            <person name="Banks P."/>
            <person name="Dashti Y."/>
            <person name="Mackenzie E.S."/>
            <person name="Wills C."/>
            <person name="Kawai Y."/>
            <person name="Waldron K.J."/>
            <person name="Allenby N.E.E."/>
            <person name="Wu L.J."/>
            <person name="Hall M.J."/>
            <person name="Errington J."/>
        </authorList>
    </citation>
    <scope>NUCLEOTIDE SEQUENCE</scope>
    <source>
        <strain evidence="2">MDA8-470</strain>
    </source>
</reference>